<sequence>MAKREELKIVAAVKSQSNFDHKEEMESSKVSCPTSGHKNITLIYSSSVNSNQPLFTFTTPRSPETKTFPATILDHPHFGYHGKALKKLRKTKNTPNPINKIMIKQVHQLHIVNTLPALEKDWHVDTKHRWNGLLTWMENVASQLYSSFSTPTTALAETPLQRCHLAQLHCSYMIETGHC</sequence>
<organism evidence="1 2">
    <name type="scientific">Datura stramonium</name>
    <name type="common">Jimsonweed</name>
    <name type="synonym">Common thornapple</name>
    <dbReference type="NCBI Taxonomy" id="4076"/>
    <lineage>
        <taxon>Eukaryota</taxon>
        <taxon>Viridiplantae</taxon>
        <taxon>Streptophyta</taxon>
        <taxon>Embryophyta</taxon>
        <taxon>Tracheophyta</taxon>
        <taxon>Spermatophyta</taxon>
        <taxon>Magnoliopsida</taxon>
        <taxon>eudicotyledons</taxon>
        <taxon>Gunneridae</taxon>
        <taxon>Pentapetalae</taxon>
        <taxon>asterids</taxon>
        <taxon>lamiids</taxon>
        <taxon>Solanales</taxon>
        <taxon>Solanaceae</taxon>
        <taxon>Solanoideae</taxon>
        <taxon>Datureae</taxon>
        <taxon>Datura</taxon>
    </lineage>
</organism>
<name>A0ABS8V8U6_DATST</name>
<reference evidence="1 2" key="1">
    <citation type="journal article" date="2021" name="BMC Genomics">
        <title>Datura genome reveals duplications of psychoactive alkaloid biosynthetic genes and high mutation rate following tissue culture.</title>
        <authorList>
            <person name="Rajewski A."/>
            <person name="Carter-House D."/>
            <person name="Stajich J."/>
            <person name="Litt A."/>
        </authorList>
    </citation>
    <scope>NUCLEOTIDE SEQUENCE [LARGE SCALE GENOMIC DNA]</scope>
    <source>
        <strain evidence="1">AR-01</strain>
    </source>
</reference>
<comment type="caution">
    <text evidence="1">The sequence shown here is derived from an EMBL/GenBank/DDBJ whole genome shotgun (WGS) entry which is preliminary data.</text>
</comment>
<accession>A0ABS8V8U6</accession>
<keyword evidence="2" id="KW-1185">Reference proteome</keyword>
<protein>
    <submittedName>
        <fullName evidence="1">Uncharacterized protein</fullName>
    </submittedName>
</protein>
<evidence type="ECO:0000313" key="1">
    <source>
        <dbReference type="EMBL" id="MCD9643367.1"/>
    </source>
</evidence>
<dbReference type="EMBL" id="JACEIK010003870">
    <property type="protein sequence ID" value="MCD9643367.1"/>
    <property type="molecule type" value="Genomic_DNA"/>
</dbReference>
<gene>
    <name evidence="1" type="ORF">HAX54_030816</name>
</gene>
<evidence type="ECO:0000313" key="2">
    <source>
        <dbReference type="Proteomes" id="UP000823775"/>
    </source>
</evidence>
<dbReference type="Proteomes" id="UP000823775">
    <property type="component" value="Unassembled WGS sequence"/>
</dbReference>
<proteinExistence type="predicted"/>